<dbReference type="PROSITE" id="PS00107">
    <property type="entry name" value="PROTEIN_KINASE_ATP"/>
    <property type="match status" value="1"/>
</dbReference>
<evidence type="ECO:0000256" key="1">
    <source>
        <dbReference type="ARBA" id="ARBA00022679"/>
    </source>
</evidence>
<evidence type="ECO:0000259" key="7">
    <source>
        <dbReference type="PROSITE" id="PS50011"/>
    </source>
</evidence>
<dbReference type="InterPro" id="IPR011009">
    <property type="entry name" value="Kinase-like_dom_sf"/>
</dbReference>
<evidence type="ECO:0000313" key="9">
    <source>
        <dbReference type="Proteomes" id="UP001432027"/>
    </source>
</evidence>
<keyword evidence="4 5" id="KW-0067">ATP-binding</keyword>
<protein>
    <recommendedName>
        <fullName evidence="7">Protein kinase domain-containing protein</fullName>
    </recommendedName>
</protein>
<dbReference type="GO" id="GO:0005634">
    <property type="term" value="C:nucleus"/>
    <property type="evidence" value="ECO:0007669"/>
    <property type="project" value="TreeGrafter"/>
</dbReference>
<dbReference type="GO" id="GO:0004694">
    <property type="term" value="F:eukaryotic translation initiation factor 2alpha kinase activity"/>
    <property type="evidence" value="ECO:0007669"/>
    <property type="project" value="TreeGrafter"/>
</dbReference>
<dbReference type="InterPro" id="IPR017441">
    <property type="entry name" value="Protein_kinase_ATP_BS"/>
</dbReference>
<keyword evidence="9" id="KW-1185">Reference proteome</keyword>
<dbReference type="Pfam" id="PF00069">
    <property type="entry name" value="Pkinase"/>
    <property type="match status" value="1"/>
</dbReference>
<name>A0AAV5U4J6_9BILA</name>
<dbReference type="FunFam" id="3.30.200.20:FF:000706">
    <property type="entry name" value="Protein kinase"/>
    <property type="match status" value="1"/>
</dbReference>
<comment type="caution">
    <text evidence="8">The sequence shown here is derived from an EMBL/GenBank/DDBJ whole genome shotgun (WGS) entry which is preliminary data.</text>
</comment>
<evidence type="ECO:0000256" key="4">
    <source>
        <dbReference type="ARBA" id="ARBA00022840"/>
    </source>
</evidence>
<evidence type="ECO:0000313" key="8">
    <source>
        <dbReference type="EMBL" id="GMT01774.1"/>
    </source>
</evidence>
<dbReference type="Proteomes" id="UP001432027">
    <property type="component" value="Unassembled WGS sequence"/>
</dbReference>
<keyword evidence="2 5" id="KW-0547">Nucleotide-binding</keyword>
<dbReference type="SUPFAM" id="SSF56112">
    <property type="entry name" value="Protein kinase-like (PK-like)"/>
    <property type="match status" value="1"/>
</dbReference>
<dbReference type="PROSITE" id="PS50011">
    <property type="entry name" value="PROTEIN_KINASE_DOM"/>
    <property type="match status" value="1"/>
</dbReference>
<feature type="binding site" evidence="5">
    <location>
        <position position="467"/>
    </location>
    <ligand>
        <name>ATP</name>
        <dbReference type="ChEBI" id="CHEBI:30616"/>
    </ligand>
</feature>
<proteinExistence type="predicted"/>
<dbReference type="Gene3D" id="3.30.200.20">
    <property type="entry name" value="Phosphorylase Kinase, domain 1"/>
    <property type="match status" value="1"/>
</dbReference>
<organism evidence="8 9">
    <name type="scientific">Pristionchus entomophagus</name>
    <dbReference type="NCBI Taxonomy" id="358040"/>
    <lineage>
        <taxon>Eukaryota</taxon>
        <taxon>Metazoa</taxon>
        <taxon>Ecdysozoa</taxon>
        <taxon>Nematoda</taxon>
        <taxon>Chromadorea</taxon>
        <taxon>Rhabditida</taxon>
        <taxon>Rhabditina</taxon>
        <taxon>Diplogasteromorpha</taxon>
        <taxon>Diplogasteroidea</taxon>
        <taxon>Neodiplogasteridae</taxon>
        <taxon>Pristionchus</taxon>
    </lineage>
</organism>
<gene>
    <name evidence="8" type="ORF">PENTCL1PPCAC_23948</name>
</gene>
<keyword evidence="1" id="KW-0808">Transferase</keyword>
<dbReference type="PANTHER" id="PTHR11042:SF91">
    <property type="entry name" value="EUKARYOTIC TRANSLATION INITIATION FACTOR 2-ALPHA KINASE"/>
    <property type="match status" value="1"/>
</dbReference>
<feature type="non-terminal residue" evidence="8">
    <location>
        <position position="1"/>
    </location>
</feature>
<evidence type="ECO:0000256" key="2">
    <source>
        <dbReference type="ARBA" id="ARBA00022741"/>
    </source>
</evidence>
<dbReference type="GO" id="GO:0005737">
    <property type="term" value="C:cytoplasm"/>
    <property type="evidence" value="ECO:0007669"/>
    <property type="project" value="TreeGrafter"/>
</dbReference>
<reference evidence="8" key="1">
    <citation type="submission" date="2023-10" db="EMBL/GenBank/DDBJ databases">
        <title>Genome assembly of Pristionchus species.</title>
        <authorList>
            <person name="Yoshida K."/>
            <person name="Sommer R.J."/>
        </authorList>
    </citation>
    <scope>NUCLEOTIDE SEQUENCE</scope>
    <source>
        <strain evidence="8">RS0144</strain>
    </source>
</reference>
<feature type="domain" description="Protein kinase" evidence="7">
    <location>
        <begin position="438"/>
        <end position="537"/>
    </location>
</feature>
<keyword evidence="3" id="KW-0418">Kinase</keyword>
<evidence type="ECO:0000256" key="3">
    <source>
        <dbReference type="ARBA" id="ARBA00022777"/>
    </source>
</evidence>
<accession>A0AAV5U4J6</accession>
<dbReference type="EMBL" id="BTSX01000005">
    <property type="protein sequence ID" value="GMT01774.1"/>
    <property type="molecule type" value="Genomic_DNA"/>
</dbReference>
<dbReference type="AlphaFoldDB" id="A0AAV5U4J6"/>
<dbReference type="PANTHER" id="PTHR11042">
    <property type="entry name" value="EUKARYOTIC TRANSLATION INITIATION FACTOR 2-ALPHA KINASE EIF2-ALPHA KINASE -RELATED"/>
    <property type="match status" value="1"/>
</dbReference>
<feature type="region of interest" description="Disordered" evidence="6">
    <location>
        <begin position="401"/>
        <end position="420"/>
    </location>
</feature>
<dbReference type="InterPro" id="IPR000719">
    <property type="entry name" value="Prot_kinase_dom"/>
</dbReference>
<evidence type="ECO:0000256" key="6">
    <source>
        <dbReference type="SAM" id="MobiDB-lite"/>
    </source>
</evidence>
<evidence type="ECO:0000256" key="5">
    <source>
        <dbReference type="PROSITE-ProRule" id="PRU10141"/>
    </source>
</evidence>
<dbReference type="InterPro" id="IPR050339">
    <property type="entry name" value="CC_SR_Kinase"/>
</dbReference>
<dbReference type="GO" id="GO:0005524">
    <property type="term" value="F:ATP binding"/>
    <property type="evidence" value="ECO:0007669"/>
    <property type="project" value="UniProtKB-UniRule"/>
</dbReference>
<sequence length="537" mass="62115">YQVDDGTVFYLEGQLLSIKRLYVKWSNREINANLLSEEMSCHGAHGNAIYLELNRKFYKAVFSPSDGIVVSYVRDRMEGERVSFGICQRSKDDGTHHVYRICEDPFGCGADTNISDYEFLRLSPKGLHRDKVIYHSLTSESSHVSVSRWSENVILIHCDLMCCHATDSNRLVYITCDKTLYTLDTETMTFLPPLRIEAITLIEDIVGVHNDVVTLKTSIGLDEYLMSTQLPAGFVMINSDYLKSQKDKDRIECERIYEKYRDRTIQSLEKDSEKEIIERGKVEDGRIVWERIQEDSMKCTNNRQDVPRWDLTIRNSVGSDTLKWQQEEHETVKRYPPRISNRVEAPKVVWRDKTERERIPPIPSHKSTEKGSFELANEEQDAAILDRKISEVTERLKRLHAETEHVRNSPRISNGNDMPRIKGMEEIPSFESEFLKKFKPRRILGQGSFGCVFKAKNLLDNWSYAVKRIPLRGSEESVNDALKELRTLASLRHEGIVGYNSSWVEKPPRGWQKNADAKLLKKFGQADTLNYKDDCVF</sequence>
<feature type="non-terminal residue" evidence="8">
    <location>
        <position position="537"/>
    </location>
</feature>